<evidence type="ECO:0000313" key="8">
    <source>
        <dbReference type="Proteomes" id="UP000611723"/>
    </source>
</evidence>
<dbReference type="GO" id="GO:0006352">
    <property type="term" value="P:DNA-templated transcription initiation"/>
    <property type="evidence" value="ECO:0007669"/>
    <property type="project" value="InterPro"/>
</dbReference>
<dbReference type="Pfam" id="PF08281">
    <property type="entry name" value="Sigma70_r4_2"/>
    <property type="match status" value="1"/>
</dbReference>
<proteinExistence type="inferred from homology"/>
<organism evidence="7 8">
    <name type="scientific">Marivirga aurantiaca</name>
    <dbReference type="NCBI Taxonomy" id="2802615"/>
    <lineage>
        <taxon>Bacteria</taxon>
        <taxon>Pseudomonadati</taxon>
        <taxon>Bacteroidota</taxon>
        <taxon>Cytophagia</taxon>
        <taxon>Cytophagales</taxon>
        <taxon>Marivirgaceae</taxon>
        <taxon>Marivirga</taxon>
    </lineage>
</organism>
<dbReference type="InterPro" id="IPR014327">
    <property type="entry name" value="RNA_pol_sigma70_bacteroid"/>
</dbReference>
<comment type="similarity">
    <text evidence="1">Belongs to the sigma-70 factor family. ECF subfamily.</text>
</comment>
<evidence type="ECO:0000256" key="3">
    <source>
        <dbReference type="ARBA" id="ARBA00023082"/>
    </source>
</evidence>
<dbReference type="Gene3D" id="1.10.10.10">
    <property type="entry name" value="Winged helix-like DNA-binding domain superfamily/Winged helix DNA-binding domain"/>
    <property type="match status" value="1"/>
</dbReference>
<name>A0A935C8F9_9BACT</name>
<dbReference type="InterPro" id="IPR013325">
    <property type="entry name" value="RNA_pol_sigma_r2"/>
</dbReference>
<dbReference type="AlphaFoldDB" id="A0A935C8F9"/>
<dbReference type="InterPro" id="IPR013324">
    <property type="entry name" value="RNA_pol_sigma_r3/r4-like"/>
</dbReference>
<dbReference type="GO" id="GO:0016987">
    <property type="term" value="F:sigma factor activity"/>
    <property type="evidence" value="ECO:0007669"/>
    <property type="project" value="UniProtKB-KW"/>
</dbReference>
<dbReference type="NCBIfam" id="TIGR02937">
    <property type="entry name" value="sigma70-ECF"/>
    <property type="match status" value="1"/>
</dbReference>
<dbReference type="InterPro" id="IPR014284">
    <property type="entry name" value="RNA_pol_sigma-70_dom"/>
</dbReference>
<protein>
    <submittedName>
        <fullName evidence="7">RNA polymerase sigma-70 factor</fullName>
    </submittedName>
</protein>
<dbReference type="Pfam" id="PF04542">
    <property type="entry name" value="Sigma70_r2"/>
    <property type="match status" value="1"/>
</dbReference>
<dbReference type="GO" id="GO:0003677">
    <property type="term" value="F:DNA binding"/>
    <property type="evidence" value="ECO:0007669"/>
    <property type="project" value="InterPro"/>
</dbReference>
<gene>
    <name evidence="7" type="ORF">JKA74_10335</name>
</gene>
<dbReference type="RefSeq" id="WP_201431120.1">
    <property type="nucleotide sequence ID" value="NZ_JAEQBW010000004.1"/>
</dbReference>
<evidence type="ECO:0000256" key="1">
    <source>
        <dbReference type="ARBA" id="ARBA00010641"/>
    </source>
</evidence>
<dbReference type="CDD" id="cd06171">
    <property type="entry name" value="Sigma70_r4"/>
    <property type="match status" value="1"/>
</dbReference>
<dbReference type="SUPFAM" id="SSF88946">
    <property type="entry name" value="Sigma2 domain of RNA polymerase sigma factors"/>
    <property type="match status" value="1"/>
</dbReference>
<evidence type="ECO:0000259" key="6">
    <source>
        <dbReference type="Pfam" id="PF08281"/>
    </source>
</evidence>
<dbReference type="SUPFAM" id="SSF88659">
    <property type="entry name" value="Sigma3 and sigma4 domains of RNA polymerase sigma factors"/>
    <property type="match status" value="1"/>
</dbReference>
<dbReference type="PANTHER" id="PTHR43133:SF46">
    <property type="entry name" value="RNA POLYMERASE SIGMA-70 FACTOR ECF SUBFAMILY"/>
    <property type="match status" value="1"/>
</dbReference>
<dbReference type="InterPro" id="IPR007627">
    <property type="entry name" value="RNA_pol_sigma70_r2"/>
</dbReference>
<reference evidence="7" key="1">
    <citation type="submission" date="2021-01" db="EMBL/GenBank/DDBJ databases">
        <title>Marivirga aurantiaca sp. nov., isolated from intertidal surface sediments.</title>
        <authorList>
            <person name="Zhang M."/>
        </authorList>
    </citation>
    <scope>NUCLEOTIDE SEQUENCE</scope>
    <source>
        <strain evidence="7">S37H4</strain>
    </source>
</reference>
<feature type="domain" description="RNA polymerase sigma-70 region 2" evidence="5">
    <location>
        <begin position="27"/>
        <end position="91"/>
    </location>
</feature>
<dbReference type="EMBL" id="JAEQBW010000004">
    <property type="protein sequence ID" value="MBK6265434.1"/>
    <property type="molecule type" value="Genomic_DNA"/>
</dbReference>
<keyword evidence="4" id="KW-0804">Transcription</keyword>
<dbReference type="NCBIfam" id="TIGR02985">
    <property type="entry name" value="Sig70_bacteroi1"/>
    <property type="match status" value="1"/>
</dbReference>
<keyword evidence="8" id="KW-1185">Reference proteome</keyword>
<keyword evidence="3" id="KW-0731">Sigma factor</keyword>
<dbReference type="InterPro" id="IPR036388">
    <property type="entry name" value="WH-like_DNA-bd_sf"/>
</dbReference>
<dbReference type="InterPro" id="IPR039425">
    <property type="entry name" value="RNA_pol_sigma-70-like"/>
</dbReference>
<evidence type="ECO:0000259" key="5">
    <source>
        <dbReference type="Pfam" id="PF04542"/>
    </source>
</evidence>
<dbReference type="Gene3D" id="1.10.1740.10">
    <property type="match status" value="1"/>
</dbReference>
<sequence>MKIIALQTDLQLIMHIKNDDEQALKVLFDRYFNSLCQFSFQITHHQETTEEVVADIFIELWRRRAYIQINHQVKAFLFKMVKNASLNALRNYNMFFSFSSSTDFEDIDESPEDKLISEENVEGIMQILNILPPAVKSVFLLQREEGFTYAEIAEILKISVKTVESHMGKALKLMREAFQKSSYKEYYHK</sequence>
<comment type="caution">
    <text evidence="7">The sequence shown here is derived from an EMBL/GenBank/DDBJ whole genome shotgun (WGS) entry which is preliminary data.</text>
</comment>
<evidence type="ECO:0000256" key="4">
    <source>
        <dbReference type="ARBA" id="ARBA00023163"/>
    </source>
</evidence>
<dbReference type="InterPro" id="IPR013249">
    <property type="entry name" value="RNA_pol_sigma70_r4_t2"/>
</dbReference>
<evidence type="ECO:0000313" key="7">
    <source>
        <dbReference type="EMBL" id="MBK6265434.1"/>
    </source>
</evidence>
<evidence type="ECO:0000256" key="2">
    <source>
        <dbReference type="ARBA" id="ARBA00023015"/>
    </source>
</evidence>
<accession>A0A935C8F9</accession>
<feature type="domain" description="RNA polymerase sigma factor 70 region 4 type 2" evidence="6">
    <location>
        <begin position="124"/>
        <end position="174"/>
    </location>
</feature>
<keyword evidence="2" id="KW-0805">Transcription regulation</keyword>
<dbReference type="Proteomes" id="UP000611723">
    <property type="component" value="Unassembled WGS sequence"/>
</dbReference>
<dbReference type="PANTHER" id="PTHR43133">
    <property type="entry name" value="RNA POLYMERASE ECF-TYPE SIGMA FACTO"/>
    <property type="match status" value="1"/>
</dbReference>